<feature type="region of interest" description="Disordered" evidence="2">
    <location>
        <begin position="188"/>
        <end position="265"/>
    </location>
</feature>
<dbReference type="GO" id="GO:0017177">
    <property type="term" value="C:glucosidase II complex"/>
    <property type="evidence" value="ECO:0007669"/>
    <property type="project" value="TreeGrafter"/>
</dbReference>
<protein>
    <recommendedName>
        <fullName evidence="4">Glucosidase II beta subunit N-terminal domain-containing protein</fullName>
    </recommendedName>
</protein>
<dbReference type="EMBL" id="CAUYUE010000010">
    <property type="protein sequence ID" value="CAK0784602.1"/>
    <property type="molecule type" value="Genomic_DNA"/>
</dbReference>
<reference evidence="5 6" key="1">
    <citation type="submission" date="2023-10" db="EMBL/GenBank/DDBJ databases">
        <authorList>
            <person name="Maclean D."/>
            <person name="Macfadyen A."/>
        </authorList>
    </citation>
    <scope>NUCLEOTIDE SEQUENCE [LARGE SCALE GENOMIC DNA]</scope>
</reference>
<keyword evidence="6" id="KW-1185">Reference proteome</keyword>
<sequence>MAIRQALHAVPVILLTVLGNAHCASLNIRGLDPSLAEYYKQSGDSFKCLDGQRTIKYGLINDNYCDCFDGSDEPGTSACVHGKFYCRNRGYTPQLLNASMIDDGFCDCCDGSDESSGKCSNTCAQAGAAARAALKAKAATEAAGAKVKEGYVRQAQDDKQKWQAEEQKLNQQVLQQKKLVEEWRVKKDRVEASEAEEKQRQETERKLQEEAQRKADEERAAQLGKPDAEEVAPGEPAGDHITAAEPANAQGMRLHISESTLRLAE</sequence>
<dbReference type="AlphaFoldDB" id="A0AAV1IEI3"/>
<dbReference type="PANTHER" id="PTHR12630">
    <property type="entry name" value="N-LINKED OLIGOSACCHARIDE PROCESSING"/>
    <property type="match status" value="1"/>
</dbReference>
<accession>A0AAV1IEI3</accession>
<keyword evidence="1" id="KW-1015">Disulfide bond</keyword>
<keyword evidence="3" id="KW-0732">Signal</keyword>
<proteinExistence type="predicted"/>
<evidence type="ECO:0000256" key="3">
    <source>
        <dbReference type="SAM" id="SignalP"/>
    </source>
</evidence>
<evidence type="ECO:0000256" key="1">
    <source>
        <dbReference type="ARBA" id="ARBA00023157"/>
    </source>
</evidence>
<dbReference type="SUPFAM" id="SSF57424">
    <property type="entry name" value="LDL receptor-like module"/>
    <property type="match status" value="1"/>
</dbReference>
<evidence type="ECO:0000313" key="6">
    <source>
        <dbReference type="Proteomes" id="UP001314263"/>
    </source>
</evidence>
<dbReference type="Proteomes" id="UP001314263">
    <property type="component" value="Unassembled WGS sequence"/>
</dbReference>
<dbReference type="PANTHER" id="PTHR12630:SF1">
    <property type="entry name" value="GLUCOSIDASE 2 SUBUNIT BETA"/>
    <property type="match status" value="1"/>
</dbReference>
<name>A0AAV1IEI3_9CHLO</name>
<dbReference type="GO" id="GO:0006491">
    <property type="term" value="P:N-glycan processing"/>
    <property type="evidence" value="ECO:0007669"/>
    <property type="project" value="TreeGrafter"/>
</dbReference>
<feature type="domain" description="Glucosidase II beta subunit N-terminal" evidence="4">
    <location>
        <begin position="23"/>
        <end position="177"/>
    </location>
</feature>
<evidence type="ECO:0000259" key="4">
    <source>
        <dbReference type="Pfam" id="PF12999"/>
    </source>
</evidence>
<dbReference type="InterPro" id="IPR039794">
    <property type="entry name" value="Gtb1-like"/>
</dbReference>
<organism evidence="5 6">
    <name type="scientific">Coccomyxa viridis</name>
    <dbReference type="NCBI Taxonomy" id="1274662"/>
    <lineage>
        <taxon>Eukaryota</taxon>
        <taxon>Viridiplantae</taxon>
        <taxon>Chlorophyta</taxon>
        <taxon>core chlorophytes</taxon>
        <taxon>Trebouxiophyceae</taxon>
        <taxon>Trebouxiophyceae incertae sedis</taxon>
        <taxon>Coccomyxaceae</taxon>
        <taxon>Coccomyxa</taxon>
    </lineage>
</organism>
<dbReference type="InterPro" id="IPR036055">
    <property type="entry name" value="LDL_receptor-like_sf"/>
</dbReference>
<evidence type="ECO:0000256" key="2">
    <source>
        <dbReference type="SAM" id="MobiDB-lite"/>
    </source>
</evidence>
<feature type="compositionally biased region" description="Basic and acidic residues" evidence="2">
    <location>
        <begin position="188"/>
        <end position="220"/>
    </location>
</feature>
<gene>
    <name evidence="5" type="ORF">CVIRNUC_007806</name>
</gene>
<evidence type="ECO:0000313" key="5">
    <source>
        <dbReference type="EMBL" id="CAK0784602.1"/>
    </source>
</evidence>
<comment type="caution">
    <text evidence="5">The sequence shown here is derived from an EMBL/GenBank/DDBJ whole genome shotgun (WGS) entry which is preliminary data.</text>
</comment>
<feature type="chain" id="PRO_5043774115" description="Glucosidase II beta subunit N-terminal domain-containing protein" evidence="3">
    <location>
        <begin position="24"/>
        <end position="265"/>
    </location>
</feature>
<feature type="signal peptide" evidence="3">
    <location>
        <begin position="1"/>
        <end position="23"/>
    </location>
</feature>
<dbReference type="Pfam" id="PF12999">
    <property type="entry name" value="PRKCSH-like"/>
    <property type="match status" value="1"/>
</dbReference>
<dbReference type="InterPro" id="IPR028146">
    <property type="entry name" value="PRKCSH_N"/>
</dbReference>